<evidence type="ECO:0000313" key="3">
    <source>
        <dbReference type="EMBL" id="SDP38284.1"/>
    </source>
</evidence>
<feature type="domain" description="Virulence-associated protein E-like" evidence="2">
    <location>
        <begin position="163"/>
        <end position="369"/>
    </location>
</feature>
<dbReference type="PANTHER" id="PTHR34985">
    <property type="entry name" value="SLR0554 PROTEIN"/>
    <property type="match status" value="1"/>
</dbReference>
<feature type="region of interest" description="Disordered" evidence="1">
    <location>
        <begin position="459"/>
        <end position="478"/>
    </location>
</feature>
<evidence type="ECO:0000256" key="1">
    <source>
        <dbReference type="SAM" id="MobiDB-lite"/>
    </source>
</evidence>
<accession>A0A1H0S952</accession>
<dbReference type="RefSeq" id="WP_170832478.1">
    <property type="nucleotide sequence ID" value="NZ_FNJC01000004.1"/>
</dbReference>
<feature type="region of interest" description="Disordered" evidence="1">
    <location>
        <begin position="1"/>
        <end position="69"/>
    </location>
</feature>
<keyword evidence="4" id="KW-1185">Reference proteome</keyword>
<reference evidence="3 4" key="1">
    <citation type="submission" date="2016-10" db="EMBL/GenBank/DDBJ databases">
        <authorList>
            <person name="Varghese N."/>
            <person name="Submissions S."/>
        </authorList>
    </citation>
    <scope>NUCLEOTIDE SEQUENCE [LARGE SCALE GENOMIC DNA]</scope>
    <source>
        <strain evidence="3 4">CGMCC 1.6497</strain>
    </source>
</reference>
<dbReference type="Proteomes" id="UP000198795">
    <property type="component" value="Unassembled WGS sequence"/>
</dbReference>
<dbReference type="Pfam" id="PF05272">
    <property type="entry name" value="VapE-like_dom"/>
    <property type="match status" value="1"/>
</dbReference>
<sequence length="478" mass="53113">MTSEAEHAMPDWLDDVPPPVSLDDYGEALGPAEQHLPRASPVPPEPLREPVRDVSETPSKRESTPVVPSAPKAQILGVERFDFELEAWLRDRDWTIRRNDLSGDLELHTPDDVTPMSDERLAEIRFTVAYGSNGKEPAKDKIVDAVGLIGERYAYHPVLDYLCSLKWDGKPRIDAWLIDYFGADDTPLNRAIGRKILCAAVRRVKQPGAKFDHMLVLQGAQDLGKSSAIKALCPDPGWFTDQLEVGADPKVTIEKTSGIWIVEMAELDGMGKQDANRVKSFITTTHDRARLAYGRFPVTRPRQFVLFGTTNESAYLSDPTGNRRFWIVQVSKADPAGIATTRDQLWAEAVQTEPNENLWLDEPELKAAAEGVVREATDFGPWAEAIDSQLPEGSLKIATADVWRLVGINGAEHINKLTKQHHAHMRAAMAGLGFEKRDSGLRKHGKVTKAWVRGNHAAPWWAPGDPPPADPHRFDGDF</sequence>
<proteinExistence type="predicted"/>
<name>A0A1H0S952_9HYPH</name>
<dbReference type="PANTHER" id="PTHR34985:SF1">
    <property type="entry name" value="SLR0554 PROTEIN"/>
    <property type="match status" value="1"/>
</dbReference>
<feature type="compositionally biased region" description="Basic and acidic residues" evidence="1">
    <location>
        <begin position="46"/>
        <end position="63"/>
    </location>
</feature>
<comment type="caution">
    <text evidence="3">The sequence shown here is derived from an EMBL/GenBank/DDBJ whole genome shotgun (WGS) entry which is preliminary data.</text>
</comment>
<organism evidence="3 4">
    <name type="scientific">Filomicrobium insigne</name>
    <dbReference type="NCBI Taxonomy" id="418854"/>
    <lineage>
        <taxon>Bacteria</taxon>
        <taxon>Pseudomonadati</taxon>
        <taxon>Pseudomonadota</taxon>
        <taxon>Alphaproteobacteria</taxon>
        <taxon>Hyphomicrobiales</taxon>
        <taxon>Hyphomicrobiaceae</taxon>
        <taxon>Filomicrobium</taxon>
    </lineage>
</organism>
<evidence type="ECO:0000313" key="4">
    <source>
        <dbReference type="Proteomes" id="UP000198795"/>
    </source>
</evidence>
<protein>
    <submittedName>
        <fullName evidence="3">Virulence-associated protein E</fullName>
    </submittedName>
</protein>
<evidence type="ECO:0000259" key="2">
    <source>
        <dbReference type="Pfam" id="PF05272"/>
    </source>
</evidence>
<gene>
    <name evidence="3" type="ORF">SAMN04488061_2789</name>
</gene>
<dbReference type="InterPro" id="IPR007936">
    <property type="entry name" value="VapE-like_dom"/>
</dbReference>
<dbReference type="EMBL" id="FNJC01000004">
    <property type="protein sequence ID" value="SDP38284.1"/>
    <property type="molecule type" value="Genomic_DNA"/>
</dbReference>